<feature type="non-terminal residue" evidence="1">
    <location>
        <position position="1"/>
    </location>
</feature>
<accession>A0ACC1KGA5</accession>
<dbReference type="EMBL" id="JANBUN010003845">
    <property type="protein sequence ID" value="KAJ2789214.1"/>
    <property type="molecule type" value="Genomic_DNA"/>
</dbReference>
<evidence type="ECO:0000313" key="2">
    <source>
        <dbReference type="Proteomes" id="UP001140087"/>
    </source>
</evidence>
<comment type="caution">
    <text evidence="1">The sequence shown here is derived from an EMBL/GenBank/DDBJ whole genome shotgun (WGS) entry which is preliminary data.</text>
</comment>
<dbReference type="Proteomes" id="UP001140087">
    <property type="component" value="Unassembled WGS sequence"/>
</dbReference>
<sequence>QGRRVQGLSGRTPRGQRHRVRRVCHGGDGAGRRGGTQRRQRQQQRHGAWKRRRGRAAQGAGLQAQDARGSQPPAARHAAAVPRGKGQGGEEASARAGHVGPAQRGGRCARCGVRGGGRAHAQPGADKGRAAAQAARQVRRAAAARGGQADRGAADVAAAAGARDQQLCRHVQLARQAEPRGAPRAVPASKGAADQDHRKVVVQGFQV</sequence>
<gene>
    <name evidence="1" type="ORF">H4R21_006799</name>
</gene>
<proteinExistence type="predicted"/>
<reference evidence="1" key="1">
    <citation type="submission" date="2022-07" db="EMBL/GenBank/DDBJ databases">
        <title>Phylogenomic reconstructions and comparative analyses of Kickxellomycotina fungi.</title>
        <authorList>
            <person name="Reynolds N.K."/>
            <person name="Stajich J.E."/>
            <person name="Barry K."/>
            <person name="Grigoriev I.V."/>
            <person name="Crous P."/>
            <person name="Smith M.E."/>
        </authorList>
    </citation>
    <scope>NUCLEOTIDE SEQUENCE</scope>
    <source>
        <strain evidence="1">BCRC 34780</strain>
    </source>
</reference>
<feature type="non-terminal residue" evidence="1">
    <location>
        <position position="207"/>
    </location>
</feature>
<keyword evidence="2" id="KW-1185">Reference proteome</keyword>
<organism evidence="1 2">
    <name type="scientific">Coemansia helicoidea</name>
    <dbReference type="NCBI Taxonomy" id="1286919"/>
    <lineage>
        <taxon>Eukaryota</taxon>
        <taxon>Fungi</taxon>
        <taxon>Fungi incertae sedis</taxon>
        <taxon>Zoopagomycota</taxon>
        <taxon>Kickxellomycotina</taxon>
        <taxon>Kickxellomycetes</taxon>
        <taxon>Kickxellales</taxon>
        <taxon>Kickxellaceae</taxon>
        <taxon>Coemansia</taxon>
    </lineage>
</organism>
<protein>
    <submittedName>
        <fullName evidence="1">Uncharacterized protein</fullName>
    </submittedName>
</protein>
<name>A0ACC1KGA5_9FUNG</name>
<evidence type="ECO:0000313" key="1">
    <source>
        <dbReference type="EMBL" id="KAJ2789214.1"/>
    </source>
</evidence>